<dbReference type="AlphaFoldDB" id="N6WX54"/>
<dbReference type="InterPro" id="IPR006645">
    <property type="entry name" value="NGN-like_dom"/>
</dbReference>
<gene>
    <name evidence="5" type="primary">rfaH</name>
    <name evidence="5" type="ORF">J057_18470</name>
</gene>
<proteinExistence type="predicted"/>
<dbReference type="GO" id="GO:0005829">
    <property type="term" value="C:cytosol"/>
    <property type="evidence" value="ECO:0007669"/>
    <property type="project" value="TreeGrafter"/>
</dbReference>
<evidence type="ECO:0000313" key="5">
    <source>
        <dbReference type="EMBL" id="ENO13408.1"/>
    </source>
</evidence>
<dbReference type="InterPro" id="IPR008991">
    <property type="entry name" value="Translation_prot_SH3-like_sf"/>
</dbReference>
<dbReference type="GO" id="GO:0031564">
    <property type="term" value="P:transcription antitermination"/>
    <property type="evidence" value="ECO:0007669"/>
    <property type="project" value="UniProtKB-KW"/>
</dbReference>
<protein>
    <submittedName>
        <fullName evidence="5">Transcription/translation regulatory transformer protein RfaH</fullName>
    </submittedName>
</protein>
<dbReference type="Gene3D" id="3.30.70.940">
    <property type="entry name" value="NusG, N-terminal domain"/>
    <property type="match status" value="1"/>
</dbReference>
<dbReference type="PATRIC" id="fig|626887.3.peg.3696"/>
<dbReference type="STRING" id="626887.J057_18470"/>
<keyword evidence="3" id="KW-0804">Transcription</keyword>
<dbReference type="PANTHER" id="PTHR30265">
    <property type="entry name" value="RHO-INTERACTING TRANSCRIPTION TERMINATION FACTOR NUSG"/>
    <property type="match status" value="1"/>
</dbReference>
<organism evidence="5 6">
    <name type="scientific">Marinobacter nanhaiticus D15-8W</name>
    <dbReference type="NCBI Taxonomy" id="626887"/>
    <lineage>
        <taxon>Bacteria</taxon>
        <taxon>Pseudomonadati</taxon>
        <taxon>Pseudomonadota</taxon>
        <taxon>Gammaproteobacteria</taxon>
        <taxon>Pseudomonadales</taxon>
        <taxon>Marinobacteraceae</taxon>
        <taxon>Marinobacter</taxon>
    </lineage>
</organism>
<dbReference type="Pfam" id="PF02357">
    <property type="entry name" value="NusG"/>
    <property type="match status" value="1"/>
</dbReference>
<evidence type="ECO:0000313" key="6">
    <source>
        <dbReference type="Proteomes" id="UP000013165"/>
    </source>
</evidence>
<dbReference type="CDD" id="cd09892">
    <property type="entry name" value="NGN_SP_RfaH"/>
    <property type="match status" value="1"/>
</dbReference>
<dbReference type="SUPFAM" id="SSF50104">
    <property type="entry name" value="Translation proteins SH3-like domain"/>
    <property type="match status" value="1"/>
</dbReference>
<feature type="domain" description="NusG-like N-terminal" evidence="4">
    <location>
        <begin position="1"/>
        <end position="99"/>
    </location>
</feature>
<dbReference type="InterPro" id="IPR010215">
    <property type="entry name" value="Transcription_antiterm_RfaH"/>
</dbReference>
<keyword evidence="6" id="KW-1185">Reference proteome</keyword>
<dbReference type="PANTHER" id="PTHR30265:SF7">
    <property type="entry name" value="TRANSCRIPTION ANTITERMINATION PROTEIN RFAH"/>
    <property type="match status" value="1"/>
</dbReference>
<dbReference type="InterPro" id="IPR043425">
    <property type="entry name" value="NusG-like"/>
</dbReference>
<dbReference type="InterPro" id="IPR036735">
    <property type="entry name" value="NGN_dom_sf"/>
</dbReference>
<dbReference type="Proteomes" id="UP000013165">
    <property type="component" value="Unassembled WGS sequence"/>
</dbReference>
<name>N6WX54_9GAMM</name>
<reference evidence="5 6" key="1">
    <citation type="journal article" date="2013" name="Genome Announc.">
        <title>Genome Sequence of the Polycyclic Aromatic Hydrocarbon-Degrading Bacterium Strain Marinobacter nanhaiticus D15-8WT.</title>
        <authorList>
            <person name="Cui Z."/>
            <person name="Gao W."/>
            <person name="Li Q."/>
            <person name="Xu G."/>
            <person name="Zheng L."/>
        </authorList>
    </citation>
    <scope>NUCLEOTIDE SEQUENCE [LARGE SCALE GENOMIC DNA]</scope>
    <source>
        <strain evidence="5 6">D15-8W</strain>
    </source>
</reference>
<dbReference type="NCBIfam" id="TIGR01955">
    <property type="entry name" value="RfaH"/>
    <property type="match status" value="1"/>
</dbReference>
<comment type="caution">
    <text evidence="5">The sequence shown here is derived from an EMBL/GenBank/DDBJ whole genome shotgun (WGS) entry which is preliminary data.</text>
</comment>
<evidence type="ECO:0000256" key="2">
    <source>
        <dbReference type="ARBA" id="ARBA00023015"/>
    </source>
</evidence>
<dbReference type="GO" id="GO:0006354">
    <property type="term" value="P:DNA-templated transcription elongation"/>
    <property type="evidence" value="ECO:0007669"/>
    <property type="project" value="InterPro"/>
</dbReference>
<evidence type="ECO:0000256" key="1">
    <source>
        <dbReference type="ARBA" id="ARBA00022814"/>
    </source>
</evidence>
<dbReference type="SMART" id="SM00738">
    <property type="entry name" value="NGN"/>
    <property type="match status" value="1"/>
</dbReference>
<evidence type="ECO:0000256" key="3">
    <source>
        <dbReference type="ARBA" id="ARBA00023163"/>
    </source>
</evidence>
<dbReference type="NCBIfam" id="NF006534">
    <property type="entry name" value="PRK09014.1"/>
    <property type="match status" value="1"/>
</dbReference>
<evidence type="ECO:0000259" key="4">
    <source>
        <dbReference type="SMART" id="SM00738"/>
    </source>
</evidence>
<dbReference type="OrthoDB" id="9790639at2"/>
<dbReference type="RefSeq" id="WP_004581633.1">
    <property type="nucleotide sequence ID" value="NZ_AP028878.1"/>
</dbReference>
<dbReference type="EMBL" id="APLQ01000014">
    <property type="protein sequence ID" value="ENO13408.1"/>
    <property type="molecule type" value="Genomic_DNA"/>
</dbReference>
<keyword evidence="1" id="KW-0889">Transcription antitermination</keyword>
<keyword evidence="2" id="KW-0805">Transcription regulation</keyword>
<sequence length="159" mass="18165">MTWYVLRHKPNQGDRAVEHLQSQEVACFYPKIEVEKVKAGRRFKRLEALFPGYIFFRMEPDDPQWAKLRSTRGVLRVVSFAGNPAPVGDDVIAQIKEGMQAIAERGGMKPGQPIEIQEGPFKGFSAIFQTYDGDTRAIVLLEFLQKQQRVRMPVSSIKR</sequence>
<dbReference type="eggNOG" id="COG0250">
    <property type="taxonomic scope" value="Bacteria"/>
</dbReference>
<accession>N6WX54</accession>
<dbReference type="HOGENOM" id="CLU_067287_5_0_6"/>
<dbReference type="SUPFAM" id="SSF82679">
    <property type="entry name" value="N-utilization substance G protein NusG, N-terminal domain"/>
    <property type="match status" value="1"/>
</dbReference>